<dbReference type="Proteomes" id="UP001055879">
    <property type="component" value="Linkage Group LG07"/>
</dbReference>
<reference evidence="2" key="1">
    <citation type="journal article" date="2022" name="Mol. Ecol. Resour.">
        <title>The genomes of chicory, endive, great burdock and yacon provide insights into Asteraceae palaeo-polyploidization history and plant inulin production.</title>
        <authorList>
            <person name="Fan W."/>
            <person name="Wang S."/>
            <person name="Wang H."/>
            <person name="Wang A."/>
            <person name="Jiang F."/>
            <person name="Liu H."/>
            <person name="Zhao H."/>
            <person name="Xu D."/>
            <person name="Zhang Y."/>
        </authorList>
    </citation>
    <scope>NUCLEOTIDE SEQUENCE [LARGE SCALE GENOMIC DNA]</scope>
    <source>
        <strain evidence="2">cv. Niubang</strain>
    </source>
</reference>
<keyword evidence="2" id="KW-1185">Reference proteome</keyword>
<organism evidence="1 2">
    <name type="scientific">Arctium lappa</name>
    <name type="common">Greater burdock</name>
    <name type="synonym">Lappa major</name>
    <dbReference type="NCBI Taxonomy" id="4217"/>
    <lineage>
        <taxon>Eukaryota</taxon>
        <taxon>Viridiplantae</taxon>
        <taxon>Streptophyta</taxon>
        <taxon>Embryophyta</taxon>
        <taxon>Tracheophyta</taxon>
        <taxon>Spermatophyta</taxon>
        <taxon>Magnoliopsida</taxon>
        <taxon>eudicotyledons</taxon>
        <taxon>Gunneridae</taxon>
        <taxon>Pentapetalae</taxon>
        <taxon>asterids</taxon>
        <taxon>campanulids</taxon>
        <taxon>Asterales</taxon>
        <taxon>Asteraceae</taxon>
        <taxon>Carduoideae</taxon>
        <taxon>Cardueae</taxon>
        <taxon>Arctiinae</taxon>
        <taxon>Arctium</taxon>
    </lineage>
</organism>
<protein>
    <submittedName>
        <fullName evidence="1">Uncharacterized protein</fullName>
    </submittedName>
</protein>
<evidence type="ECO:0000313" key="2">
    <source>
        <dbReference type="Proteomes" id="UP001055879"/>
    </source>
</evidence>
<comment type="caution">
    <text evidence="1">The sequence shown here is derived from an EMBL/GenBank/DDBJ whole genome shotgun (WGS) entry which is preliminary data.</text>
</comment>
<proteinExistence type="predicted"/>
<evidence type="ECO:0000313" key="1">
    <source>
        <dbReference type="EMBL" id="KAI3715874.1"/>
    </source>
</evidence>
<sequence>MPFSLKVFDVAASSFSLVSKLAELQDIKSRVFAIKIIKKKNTGFGFNSNGIAFPEMENKKNLIHFPNQP</sequence>
<name>A0ACB9B037_ARCLA</name>
<reference evidence="1 2" key="2">
    <citation type="journal article" date="2022" name="Mol. Ecol. Resour.">
        <title>The genomes of chicory, endive, great burdock and yacon provide insights into Asteraceae paleo-polyploidization history and plant inulin production.</title>
        <authorList>
            <person name="Fan W."/>
            <person name="Wang S."/>
            <person name="Wang H."/>
            <person name="Wang A."/>
            <person name="Jiang F."/>
            <person name="Liu H."/>
            <person name="Zhao H."/>
            <person name="Xu D."/>
            <person name="Zhang Y."/>
        </authorList>
    </citation>
    <scope>NUCLEOTIDE SEQUENCE [LARGE SCALE GENOMIC DNA]</scope>
    <source>
        <strain evidence="2">cv. Niubang</strain>
    </source>
</reference>
<gene>
    <name evidence="1" type="ORF">L6452_22862</name>
</gene>
<accession>A0ACB9B037</accession>
<dbReference type="EMBL" id="CM042053">
    <property type="protein sequence ID" value="KAI3715874.1"/>
    <property type="molecule type" value="Genomic_DNA"/>
</dbReference>